<accession>A0A179B345</accession>
<evidence type="ECO:0000313" key="3">
    <source>
        <dbReference type="Proteomes" id="UP000078368"/>
    </source>
</evidence>
<keyword evidence="1" id="KW-1133">Transmembrane helix</keyword>
<evidence type="ECO:0000313" key="2">
    <source>
        <dbReference type="EMBL" id="OAP85805.1"/>
    </source>
</evidence>
<keyword evidence="1" id="KW-0472">Membrane</keyword>
<gene>
    <name evidence="2" type="ORF">A4H34_01015</name>
</gene>
<evidence type="ECO:0000256" key="1">
    <source>
        <dbReference type="SAM" id="Phobius"/>
    </source>
</evidence>
<protein>
    <submittedName>
        <fullName evidence="2">Uncharacterized protein</fullName>
    </submittedName>
</protein>
<comment type="caution">
    <text evidence="2">The sequence shown here is derived from an EMBL/GenBank/DDBJ whole genome shotgun (WGS) entry which is preliminary data.</text>
</comment>
<dbReference type="STRING" id="1823756.A4H34_01015"/>
<dbReference type="RefSeq" id="WP_064230770.1">
    <property type="nucleotide sequence ID" value="NZ_LVZK01000001.1"/>
</dbReference>
<organism evidence="2 3">
    <name type="scientific">Peptidiphaga gingivicola</name>
    <dbReference type="NCBI Taxonomy" id="2741497"/>
    <lineage>
        <taxon>Bacteria</taxon>
        <taxon>Bacillati</taxon>
        <taxon>Actinomycetota</taxon>
        <taxon>Actinomycetes</taxon>
        <taxon>Actinomycetales</taxon>
        <taxon>Actinomycetaceae</taxon>
        <taxon>Peptidiphaga</taxon>
    </lineage>
</organism>
<name>A0A179B345_9ACTO</name>
<keyword evidence="3" id="KW-1185">Reference proteome</keyword>
<sequence>MNFTVYEDDTLGTFERTAAAAGIEKSVAAEAPVNRNSGAAADFFLAAATILLVLLAAIWILVSRGKAIGQRHLPSPCVTSLILWV</sequence>
<dbReference type="EMBL" id="LVZK01000001">
    <property type="protein sequence ID" value="OAP85805.1"/>
    <property type="molecule type" value="Genomic_DNA"/>
</dbReference>
<keyword evidence="1" id="KW-0812">Transmembrane</keyword>
<reference evidence="2 3" key="1">
    <citation type="submission" date="2016-04" db="EMBL/GenBank/DDBJ databases">
        <title>Peptidophaga gingivicola gen. nov., sp. nov., isolated from human subgingival plaque.</title>
        <authorList>
            <person name="Beall C.J."/>
            <person name="Mokrzan E.M."/>
            <person name="Griffen A.L."/>
            <person name="Leys E.J."/>
        </authorList>
    </citation>
    <scope>NUCLEOTIDE SEQUENCE [LARGE SCALE GENOMIC DNA]</scope>
    <source>
        <strain evidence="2 3">BA112</strain>
    </source>
</reference>
<feature type="transmembrane region" description="Helical" evidence="1">
    <location>
        <begin position="43"/>
        <end position="62"/>
    </location>
</feature>
<proteinExistence type="predicted"/>
<dbReference type="AlphaFoldDB" id="A0A179B345"/>
<dbReference type="Proteomes" id="UP000078368">
    <property type="component" value="Unassembled WGS sequence"/>
</dbReference>